<organism evidence="1 2">
    <name type="scientific">Glossina austeni</name>
    <name type="common">Savannah tsetse fly</name>
    <dbReference type="NCBI Taxonomy" id="7395"/>
    <lineage>
        <taxon>Eukaryota</taxon>
        <taxon>Metazoa</taxon>
        <taxon>Ecdysozoa</taxon>
        <taxon>Arthropoda</taxon>
        <taxon>Hexapoda</taxon>
        <taxon>Insecta</taxon>
        <taxon>Pterygota</taxon>
        <taxon>Neoptera</taxon>
        <taxon>Endopterygota</taxon>
        <taxon>Diptera</taxon>
        <taxon>Brachycera</taxon>
        <taxon>Muscomorpha</taxon>
        <taxon>Hippoboscoidea</taxon>
        <taxon>Glossinidae</taxon>
        <taxon>Glossina</taxon>
    </lineage>
</organism>
<keyword evidence="2" id="KW-1185">Reference proteome</keyword>
<accession>A0A1A9UPA1</accession>
<sequence>MEFQLNFHDNIKSSSSSFTTAAIVYSQATTAAGLTGQQRLKGFQPHSTDSCLSYQKVQQQSLLHHPHPHPHPHPHHHYHHYHHHHHNHHHHYNRYHRHHCYRHLR</sequence>
<evidence type="ECO:0000313" key="2">
    <source>
        <dbReference type="Proteomes" id="UP000078200"/>
    </source>
</evidence>
<name>A0A1A9UPA1_GLOAU</name>
<dbReference type="EnsemblMetazoa" id="GAUT011065-RA">
    <property type="protein sequence ID" value="GAUT011065-PA"/>
    <property type="gene ID" value="GAUT011065"/>
</dbReference>
<protein>
    <submittedName>
        <fullName evidence="1">Uncharacterized protein</fullName>
    </submittedName>
</protein>
<dbReference type="VEuPathDB" id="VectorBase:GAUT011065"/>
<evidence type="ECO:0000313" key="1">
    <source>
        <dbReference type="EnsemblMetazoa" id="GAUT011065-PA"/>
    </source>
</evidence>
<dbReference type="Proteomes" id="UP000078200">
    <property type="component" value="Unassembled WGS sequence"/>
</dbReference>
<dbReference type="AlphaFoldDB" id="A0A1A9UPA1"/>
<proteinExistence type="predicted"/>
<reference evidence="1" key="1">
    <citation type="submission" date="2020-05" db="UniProtKB">
        <authorList>
            <consortium name="EnsemblMetazoa"/>
        </authorList>
    </citation>
    <scope>IDENTIFICATION</scope>
    <source>
        <strain evidence="1">TTRI</strain>
    </source>
</reference>